<dbReference type="Pfam" id="PF14035">
    <property type="entry name" value="YlzJ"/>
    <property type="match status" value="1"/>
</dbReference>
<evidence type="ECO:0000313" key="1">
    <source>
        <dbReference type="EMBL" id="TFE91734.1"/>
    </source>
</evidence>
<gene>
    <name evidence="1" type="ORF">B5M42_00395</name>
</gene>
<dbReference type="InterPro" id="IPR025619">
    <property type="entry name" value="YlzJ"/>
</dbReference>
<dbReference type="EMBL" id="MYFO01000001">
    <property type="protein sequence ID" value="TFE91734.1"/>
    <property type="molecule type" value="Genomic_DNA"/>
</dbReference>
<sequence length="73" mass="8125">MIHYSVVPLEAVFDGMERFSPSYIDIEHGGVTMQVEPLNGYQARIVRLTSGNPQHYLDGRYAPGSIIDFSPAL</sequence>
<keyword evidence="2" id="KW-1185">Reference proteome</keyword>
<name>A0A4Y8QA07_9BACL</name>
<dbReference type="AlphaFoldDB" id="A0A4Y8QA07"/>
<protein>
    <submittedName>
        <fullName evidence="1">Uncharacterized protein</fullName>
    </submittedName>
</protein>
<dbReference type="OrthoDB" id="1683573at2"/>
<dbReference type="RefSeq" id="WP_134748534.1">
    <property type="nucleotide sequence ID" value="NZ_MYFO02000001.1"/>
</dbReference>
<accession>A0A4Y8QA07</accession>
<proteinExistence type="predicted"/>
<organism evidence="1 2">
    <name type="scientific">Paenibacillus athensensis</name>
    <dbReference type="NCBI Taxonomy" id="1967502"/>
    <lineage>
        <taxon>Bacteria</taxon>
        <taxon>Bacillati</taxon>
        <taxon>Bacillota</taxon>
        <taxon>Bacilli</taxon>
        <taxon>Bacillales</taxon>
        <taxon>Paenibacillaceae</taxon>
        <taxon>Paenibacillus</taxon>
    </lineage>
</organism>
<reference evidence="1 2" key="1">
    <citation type="submission" date="2017-03" db="EMBL/GenBank/DDBJ databases">
        <title>Isolation of Levoglucosan Utilizing Bacteria.</title>
        <authorList>
            <person name="Arya A.S."/>
        </authorList>
    </citation>
    <scope>NUCLEOTIDE SEQUENCE [LARGE SCALE GENOMIC DNA]</scope>
    <source>
        <strain evidence="1 2">MEC069</strain>
    </source>
</reference>
<comment type="caution">
    <text evidence="1">The sequence shown here is derived from an EMBL/GenBank/DDBJ whole genome shotgun (WGS) entry which is preliminary data.</text>
</comment>
<evidence type="ECO:0000313" key="2">
    <source>
        <dbReference type="Proteomes" id="UP000298246"/>
    </source>
</evidence>
<dbReference type="Proteomes" id="UP000298246">
    <property type="component" value="Unassembled WGS sequence"/>
</dbReference>